<gene>
    <name evidence="9" type="ORF">ACFSUC_01905</name>
</gene>
<keyword evidence="3 6" id="KW-0732">Signal</keyword>
<feature type="chain" id="PRO_5047070128" evidence="6">
    <location>
        <begin position="28"/>
        <end position="273"/>
    </location>
</feature>
<evidence type="ECO:0000256" key="4">
    <source>
        <dbReference type="RuleBase" id="RU003744"/>
    </source>
</evidence>
<sequence>MKKTVTAWSVLLMLVVILAACGGSNNAANNHAANDNQGQSSSSNQGNQENEAPSITLKMGTSADYPPYEDIDLATDEIVGFDVDIAHYIGEQLGFEVEIVNSDFKGLIGSLQSGRVDFVMAGMTPTPEREENADFSDMYFEAKNTIVSKAETGYSSLEELKGKVVGVQLGSTQDEAVSKVEGIEITRLNKIPEILQQVKVGRLDAAIIEDTVIKKYAAQNDDLVYEEIAVEGLSGSAIAFPKGSEWTAKFNEVLKDMQENGKMDELVVKWFEK</sequence>
<evidence type="ECO:0000256" key="2">
    <source>
        <dbReference type="ARBA" id="ARBA00010333"/>
    </source>
</evidence>
<evidence type="ECO:0000256" key="5">
    <source>
        <dbReference type="SAM" id="MobiDB-lite"/>
    </source>
</evidence>
<evidence type="ECO:0000256" key="6">
    <source>
        <dbReference type="SAM" id="SignalP"/>
    </source>
</evidence>
<dbReference type="PANTHER" id="PTHR35936">
    <property type="entry name" value="MEMBRANE-BOUND LYTIC MUREIN TRANSGLYCOSYLASE F"/>
    <property type="match status" value="1"/>
</dbReference>
<dbReference type="InterPro" id="IPR001320">
    <property type="entry name" value="Iontro_rcpt_C"/>
</dbReference>
<dbReference type="RefSeq" id="WP_379927739.1">
    <property type="nucleotide sequence ID" value="NZ_JBHUMM010000002.1"/>
</dbReference>
<dbReference type="PANTHER" id="PTHR35936:SF17">
    <property type="entry name" value="ARGININE-BINDING EXTRACELLULAR PROTEIN ARTP"/>
    <property type="match status" value="1"/>
</dbReference>
<dbReference type="Pfam" id="PF00497">
    <property type="entry name" value="SBP_bac_3"/>
    <property type="match status" value="1"/>
</dbReference>
<evidence type="ECO:0000256" key="3">
    <source>
        <dbReference type="ARBA" id="ARBA00022729"/>
    </source>
</evidence>
<dbReference type="PROSITE" id="PS01039">
    <property type="entry name" value="SBP_BACTERIAL_3"/>
    <property type="match status" value="1"/>
</dbReference>
<feature type="domain" description="Solute-binding protein family 3/N-terminal" evidence="7">
    <location>
        <begin position="56"/>
        <end position="273"/>
    </location>
</feature>
<evidence type="ECO:0000259" key="8">
    <source>
        <dbReference type="SMART" id="SM00079"/>
    </source>
</evidence>
<dbReference type="SMART" id="SM00062">
    <property type="entry name" value="PBPb"/>
    <property type="match status" value="1"/>
</dbReference>
<accession>A0ABW5R5R2</accession>
<reference evidence="10" key="1">
    <citation type="journal article" date="2019" name="Int. J. Syst. Evol. Microbiol.">
        <title>The Global Catalogue of Microorganisms (GCM) 10K type strain sequencing project: providing services to taxonomists for standard genome sequencing and annotation.</title>
        <authorList>
            <consortium name="The Broad Institute Genomics Platform"/>
            <consortium name="The Broad Institute Genome Sequencing Center for Infectious Disease"/>
            <person name="Wu L."/>
            <person name="Ma J."/>
        </authorList>
    </citation>
    <scope>NUCLEOTIDE SEQUENCE [LARGE SCALE GENOMIC DNA]</scope>
    <source>
        <strain evidence="10">KCTC 33676</strain>
    </source>
</reference>
<feature type="region of interest" description="Disordered" evidence="5">
    <location>
        <begin position="30"/>
        <end position="51"/>
    </location>
</feature>
<dbReference type="PROSITE" id="PS51257">
    <property type="entry name" value="PROKAR_LIPOPROTEIN"/>
    <property type="match status" value="1"/>
</dbReference>
<comment type="similarity">
    <text evidence="2 4">Belongs to the bacterial solute-binding protein 3 family.</text>
</comment>
<organism evidence="9 10">
    <name type="scientific">Marinicrinis sediminis</name>
    <dbReference type="NCBI Taxonomy" id="1652465"/>
    <lineage>
        <taxon>Bacteria</taxon>
        <taxon>Bacillati</taxon>
        <taxon>Bacillota</taxon>
        <taxon>Bacilli</taxon>
        <taxon>Bacillales</taxon>
        <taxon>Paenibacillaceae</taxon>
    </lineage>
</organism>
<dbReference type="InterPro" id="IPR018313">
    <property type="entry name" value="SBP_3_CS"/>
</dbReference>
<dbReference type="SUPFAM" id="SSF53850">
    <property type="entry name" value="Periplasmic binding protein-like II"/>
    <property type="match status" value="1"/>
</dbReference>
<dbReference type="InterPro" id="IPR001638">
    <property type="entry name" value="Solute-binding_3/MltF_N"/>
</dbReference>
<evidence type="ECO:0000259" key="7">
    <source>
        <dbReference type="SMART" id="SM00062"/>
    </source>
</evidence>
<feature type="domain" description="Ionotropic glutamate receptor C-terminal" evidence="8">
    <location>
        <begin position="56"/>
        <end position="273"/>
    </location>
</feature>
<protein>
    <submittedName>
        <fullName evidence="9">Transporter substrate-binding domain-containing protein</fullName>
    </submittedName>
</protein>
<comment type="subcellular location">
    <subcellularLocation>
        <location evidence="1">Cell envelope</location>
    </subcellularLocation>
</comment>
<evidence type="ECO:0000313" key="9">
    <source>
        <dbReference type="EMBL" id="MFD2670358.1"/>
    </source>
</evidence>
<evidence type="ECO:0000313" key="10">
    <source>
        <dbReference type="Proteomes" id="UP001597497"/>
    </source>
</evidence>
<dbReference type="SMART" id="SM00079">
    <property type="entry name" value="PBPe"/>
    <property type="match status" value="1"/>
</dbReference>
<dbReference type="Gene3D" id="3.40.190.10">
    <property type="entry name" value="Periplasmic binding protein-like II"/>
    <property type="match status" value="2"/>
</dbReference>
<name>A0ABW5R5R2_9BACL</name>
<proteinExistence type="inferred from homology"/>
<keyword evidence="10" id="KW-1185">Reference proteome</keyword>
<evidence type="ECO:0000256" key="1">
    <source>
        <dbReference type="ARBA" id="ARBA00004196"/>
    </source>
</evidence>
<dbReference type="EMBL" id="JBHUMM010000002">
    <property type="protein sequence ID" value="MFD2670358.1"/>
    <property type="molecule type" value="Genomic_DNA"/>
</dbReference>
<feature type="signal peptide" evidence="6">
    <location>
        <begin position="1"/>
        <end position="27"/>
    </location>
</feature>
<comment type="caution">
    <text evidence="9">The sequence shown here is derived from an EMBL/GenBank/DDBJ whole genome shotgun (WGS) entry which is preliminary data.</text>
</comment>
<dbReference type="Proteomes" id="UP001597497">
    <property type="component" value="Unassembled WGS sequence"/>
</dbReference>